<dbReference type="Proteomes" id="UP000003959">
    <property type="component" value="Unassembled WGS sequence"/>
</dbReference>
<protein>
    <submittedName>
        <fullName evidence="1">Uncharacterized protein</fullName>
    </submittedName>
</protein>
<dbReference type="HOGENOM" id="CLU_3409681_0_0_3"/>
<reference evidence="2" key="1">
    <citation type="journal article" date="2011" name="Proc. Natl. Acad. Sci. U.S.A.">
        <title>Genomic insights into the physiology and ecology of the marine filamentous cyanobacterium Lyngbya majuscula.</title>
        <authorList>
            <person name="Jones A.C."/>
            <person name="Monroe E.A."/>
            <person name="Podell S."/>
            <person name="Hess W.R."/>
            <person name="Klages S."/>
            <person name="Esquenazi E."/>
            <person name="Niessen S."/>
            <person name="Hoover H."/>
            <person name="Rothmann M."/>
            <person name="Lasken R.S."/>
            <person name="Yates J.R.III."/>
            <person name="Reinhardt R."/>
            <person name="Kube M."/>
            <person name="Burkart M.D."/>
            <person name="Allen E.E."/>
            <person name="Dorrestein P.C."/>
            <person name="Gerwick W.H."/>
            <person name="Gerwick L."/>
        </authorList>
    </citation>
    <scope>NUCLEOTIDE SEQUENCE [LARGE SCALE GENOMIC DNA]</scope>
    <source>
        <strain evidence="2">3L</strain>
    </source>
</reference>
<evidence type="ECO:0000313" key="1">
    <source>
        <dbReference type="EMBL" id="EGJ30117.1"/>
    </source>
</evidence>
<name>F4XZ96_9CYAN</name>
<organism evidence="1 2">
    <name type="scientific">Moorena producens 3L</name>
    <dbReference type="NCBI Taxonomy" id="489825"/>
    <lineage>
        <taxon>Bacteria</taxon>
        <taxon>Bacillati</taxon>
        <taxon>Cyanobacteriota</taxon>
        <taxon>Cyanophyceae</taxon>
        <taxon>Coleofasciculales</taxon>
        <taxon>Coleofasciculaceae</taxon>
        <taxon>Moorena</taxon>
    </lineage>
</organism>
<dbReference type="EMBL" id="GL890960">
    <property type="protein sequence ID" value="EGJ30117.1"/>
    <property type="molecule type" value="Genomic_DNA"/>
</dbReference>
<accession>F4XZ96</accession>
<evidence type="ECO:0000313" key="2">
    <source>
        <dbReference type="Proteomes" id="UP000003959"/>
    </source>
</evidence>
<sequence>MAKMGKMGKMKLAEILVIGWNLRNFPDLL</sequence>
<dbReference type="AlphaFoldDB" id="F4XZ96"/>
<gene>
    <name evidence="1" type="ORF">LYNGBM3L_56520</name>
</gene>
<proteinExistence type="predicted"/>
<keyword evidence="2" id="KW-1185">Reference proteome</keyword>